<reference evidence="7 8" key="1">
    <citation type="submission" date="2021-03" db="EMBL/GenBank/DDBJ databases">
        <title>Thiomicrorhabdus sp.nov.,novel sulfur-oxidizing bacteria isolated from coastal sediment.</title>
        <authorList>
            <person name="Liu X."/>
        </authorList>
    </citation>
    <scope>NUCLEOTIDE SEQUENCE [LARGE SCALE GENOMIC DNA]</scope>
    <source>
        <strain evidence="7 8">6S2-11</strain>
    </source>
</reference>
<keyword evidence="4" id="KW-0560">Oxidoreductase</keyword>
<evidence type="ECO:0000256" key="1">
    <source>
        <dbReference type="ARBA" id="ARBA00001917"/>
    </source>
</evidence>
<gene>
    <name evidence="7" type="ORF">J3998_09710</name>
</gene>
<keyword evidence="8" id="KW-1185">Reference proteome</keyword>
<dbReference type="Pfam" id="PF01070">
    <property type="entry name" value="FMN_dh"/>
    <property type="match status" value="1"/>
</dbReference>
<dbReference type="SUPFAM" id="SSF51395">
    <property type="entry name" value="FMN-linked oxidoreductases"/>
    <property type="match status" value="1"/>
</dbReference>
<sequence>MITDYQQLQRQVLCAQDFETLAQTQLDEALFAYIAGGSGREISLQRNLQAFSNVRLLPNSLQNVAQGSSAWYYKNHRFSAPIFLAPVAHQRLLNEQAEIASAQGAEAIEQGMILSTFSSYSLEEVAQASAGWQAFQLYHQPRIEDSMDLIRRAKQAGYQALVITVDAPVQSVSLQARKLGFQLPQALPPNLEDYPNPSVELAKDESYIFQGIMSQALNWQTLTQLIEFAKNLEIEVWIKGVLNPQQALRLQQLGVDALIVSNHGGRALDQAPSSLQMLPKIRQAVGAEMTILLDSGIRSGQDIFTALANGADAVMIGRLQVYALAVAGALGVAHLLKVLTEELQMTMALCGCASLHEINATQILESADV</sequence>
<comment type="cofactor">
    <cofactor evidence="1">
        <name>FMN</name>
        <dbReference type="ChEBI" id="CHEBI:58210"/>
    </cofactor>
</comment>
<comment type="similarity">
    <text evidence="5">Belongs to the FMN-dependent alpha-hydroxy acid dehydrogenase family.</text>
</comment>
<dbReference type="EMBL" id="JAGETV010000019">
    <property type="protein sequence ID" value="MBO1927852.1"/>
    <property type="molecule type" value="Genomic_DNA"/>
</dbReference>
<dbReference type="PROSITE" id="PS51349">
    <property type="entry name" value="FMN_HYDROXY_ACID_DH_2"/>
    <property type="match status" value="1"/>
</dbReference>
<dbReference type="PIRSF" id="PIRSF000138">
    <property type="entry name" value="Al-hdrx_acd_dh"/>
    <property type="match status" value="1"/>
</dbReference>
<organism evidence="7 8">
    <name type="scientific">Thiomicrorhabdus marina</name>
    <dbReference type="NCBI Taxonomy" id="2818442"/>
    <lineage>
        <taxon>Bacteria</taxon>
        <taxon>Pseudomonadati</taxon>
        <taxon>Pseudomonadota</taxon>
        <taxon>Gammaproteobacteria</taxon>
        <taxon>Thiotrichales</taxon>
        <taxon>Piscirickettsiaceae</taxon>
        <taxon>Thiomicrorhabdus</taxon>
    </lineage>
</organism>
<dbReference type="RefSeq" id="WP_208150468.1">
    <property type="nucleotide sequence ID" value="NZ_JAGETV010000019.1"/>
</dbReference>
<comment type="caution">
    <text evidence="7">The sequence shown here is derived from an EMBL/GenBank/DDBJ whole genome shotgun (WGS) entry which is preliminary data.</text>
</comment>
<feature type="domain" description="FMN hydroxy acid dehydrogenase" evidence="6">
    <location>
        <begin position="7"/>
        <end position="368"/>
    </location>
</feature>
<dbReference type="InterPro" id="IPR037396">
    <property type="entry name" value="FMN_HAD"/>
</dbReference>
<evidence type="ECO:0000256" key="5">
    <source>
        <dbReference type="ARBA" id="ARBA00024042"/>
    </source>
</evidence>
<dbReference type="InterPro" id="IPR013785">
    <property type="entry name" value="Aldolase_TIM"/>
</dbReference>
<dbReference type="Proteomes" id="UP000664835">
    <property type="component" value="Unassembled WGS sequence"/>
</dbReference>
<keyword evidence="3" id="KW-0288">FMN</keyword>
<dbReference type="InterPro" id="IPR012133">
    <property type="entry name" value="Alpha-hydoxy_acid_DH_FMN"/>
</dbReference>
<evidence type="ECO:0000256" key="2">
    <source>
        <dbReference type="ARBA" id="ARBA00022630"/>
    </source>
</evidence>
<accession>A0ABS3Q695</accession>
<dbReference type="CDD" id="cd02809">
    <property type="entry name" value="alpha_hydroxyacid_oxid_FMN"/>
    <property type="match status" value="1"/>
</dbReference>
<evidence type="ECO:0000259" key="6">
    <source>
        <dbReference type="PROSITE" id="PS51349"/>
    </source>
</evidence>
<protein>
    <submittedName>
        <fullName evidence="7">Alpha-hydroxy-acid oxidizing protein</fullName>
    </submittedName>
</protein>
<dbReference type="InterPro" id="IPR000262">
    <property type="entry name" value="FMN-dep_DH"/>
</dbReference>
<evidence type="ECO:0000256" key="4">
    <source>
        <dbReference type="ARBA" id="ARBA00023002"/>
    </source>
</evidence>
<evidence type="ECO:0000313" key="7">
    <source>
        <dbReference type="EMBL" id="MBO1927852.1"/>
    </source>
</evidence>
<dbReference type="PANTHER" id="PTHR10578">
    <property type="entry name" value="S -2-HYDROXY-ACID OXIDASE-RELATED"/>
    <property type="match status" value="1"/>
</dbReference>
<evidence type="ECO:0000256" key="3">
    <source>
        <dbReference type="ARBA" id="ARBA00022643"/>
    </source>
</evidence>
<dbReference type="Gene3D" id="3.20.20.70">
    <property type="entry name" value="Aldolase class I"/>
    <property type="match status" value="1"/>
</dbReference>
<name>A0ABS3Q695_9GAMM</name>
<proteinExistence type="inferred from homology"/>
<keyword evidence="2" id="KW-0285">Flavoprotein</keyword>
<evidence type="ECO:0000313" key="8">
    <source>
        <dbReference type="Proteomes" id="UP000664835"/>
    </source>
</evidence>
<dbReference type="PANTHER" id="PTHR10578:SF107">
    <property type="entry name" value="2-HYDROXYACID OXIDASE 1"/>
    <property type="match status" value="1"/>
</dbReference>